<keyword evidence="5" id="KW-1185">Reference proteome</keyword>
<dbReference type="GO" id="GO:0016787">
    <property type="term" value="F:hydrolase activity"/>
    <property type="evidence" value="ECO:0007669"/>
    <property type="project" value="UniProtKB-KW"/>
</dbReference>
<evidence type="ECO:0000259" key="3">
    <source>
        <dbReference type="Pfam" id="PF07859"/>
    </source>
</evidence>
<sequence>MTREQREEIRRLRQKSPLDLGGDVALQRPLFEELLSAHPVPPDIVVDELDLDRVPALSVTVADTPCEGTTLYFHGGAFTFGSARSSLGIVADLARRSRTRVVTVDYRLAPEHPAPAAVDDARHAYETLLTTGQDRGKIVVAGESAGGGVALGLLASLPATSTPAAGVLLSPWVDLTLSGGSMTTRAADDYIVSREALARRVRDYVGDPAAAHRHSPLFERLDGLPPMLIQVGTHEVLLDDATRLAMRLADADVSVILDLTAEVTHVFQAFAPILDEAAAAMNRAAAFIRTAVSPGQT</sequence>
<evidence type="ECO:0000313" key="5">
    <source>
        <dbReference type="Proteomes" id="UP001163203"/>
    </source>
</evidence>
<dbReference type="InterPro" id="IPR050300">
    <property type="entry name" value="GDXG_lipolytic_enzyme"/>
</dbReference>
<dbReference type="Gene3D" id="3.40.50.1820">
    <property type="entry name" value="alpha/beta hydrolase"/>
    <property type="match status" value="1"/>
</dbReference>
<evidence type="ECO:0000256" key="2">
    <source>
        <dbReference type="ARBA" id="ARBA00022801"/>
    </source>
</evidence>
<organism evidence="4 5">
    <name type="scientific">Amycolatopsis cynarae</name>
    <dbReference type="NCBI Taxonomy" id="2995223"/>
    <lineage>
        <taxon>Bacteria</taxon>
        <taxon>Bacillati</taxon>
        <taxon>Actinomycetota</taxon>
        <taxon>Actinomycetes</taxon>
        <taxon>Pseudonocardiales</taxon>
        <taxon>Pseudonocardiaceae</taxon>
        <taxon>Amycolatopsis</taxon>
    </lineage>
</organism>
<proteinExistence type="inferred from homology"/>
<dbReference type="PANTHER" id="PTHR48081:SF30">
    <property type="entry name" value="ACETYL-HYDROLASE LIPR-RELATED"/>
    <property type="match status" value="1"/>
</dbReference>
<reference evidence="4" key="1">
    <citation type="submission" date="2022-11" db="EMBL/GenBank/DDBJ databases">
        <authorList>
            <person name="Mo P."/>
        </authorList>
    </citation>
    <scope>NUCLEOTIDE SEQUENCE</scope>
    <source>
        <strain evidence="4">HUAS 11-8</strain>
    </source>
</reference>
<dbReference type="Pfam" id="PF07859">
    <property type="entry name" value="Abhydrolase_3"/>
    <property type="match status" value="1"/>
</dbReference>
<evidence type="ECO:0000256" key="1">
    <source>
        <dbReference type="ARBA" id="ARBA00010515"/>
    </source>
</evidence>
<dbReference type="InterPro" id="IPR013094">
    <property type="entry name" value="AB_hydrolase_3"/>
</dbReference>
<dbReference type="PANTHER" id="PTHR48081">
    <property type="entry name" value="AB HYDROLASE SUPERFAMILY PROTEIN C4A8.06C"/>
    <property type="match status" value="1"/>
</dbReference>
<protein>
    <submittedName>
        <fullName evidence="4">Alpha/beta hydrolase</fullName>
    </submittedName>
</protein>
<comment type="similarity">
    <text evidence="1">Belongs to the 'GDXG' lipolytic enzyme family.</text>
</comment>
<dbReference type="EMBL" id="CP113836">
    <property type="protein sequence ID" value="WAL67732.1"/>
    <property type="molecule type" value="Genomic_DNA"/>
</dbReference>
<keyword evidence="2 4" id="KW-0378">Hydrolase</keyword>
<dbReference type="InterPro" id="IPR029058">
    <property type="entry name" value="AB_hydrolase_fold"/>
</dbReference>
<dbReference type="SUPFAM" id="SSF53474">
    <property type="entry name" value="alpha/beta-Hydrolases"/>
    <property type="match status" value="1"/>
</dbReference>
<name>A0ABY7B916_9PSEU</name>
<feature type="domain" description="Alpha/beta hydrolase fold-3" evidence="3">
    <location>
        <begin position="71"/>
        <end position="268"/>
    </location>
</feature>
<accession>A0ABY7B916</accession>
<dbReference type="Proteomes" id="UP001163203">
    <property type="component" value="Chromosome"/>
</dbReference>
<gene>
    <name evidence="4" type="ORF">ORV05_08130</name>
</gene>
<evidence type="ECO:0000313" key="4">
    <source>
        <dbReference type="EMBL" id="WAL67732.1"/>
    </source>
</evidence>
<dbReference type="RefSeq" id="WP_268757826.1">
    <property type="nucleotide sequence ID" value="NZ_CP113836.1"/>
</dbReference>